<proteinExistence type="inferred from homology"/>
<dbReference type="GO" id="GO:0140078">
    <property type="term" value="F:class I DNA-(apurinic or apyrimidinic site) endonuclease activity"/>
    <property type="evidence" value="ECO:0007669"/>
    <property type="project" value="UniProtKB-EC"/>
</dbReference>
<dbReference type="AlphaFoldDB" id="A0AAN4UB89"/>
<keyword evidence="8 16" id="KW-0862">Zinc</keyword>
<dbReference type="Gene3D" id="3.20.190.10">
    <property type="entry name" value="MutM-like, N-terminal"/>
    <property type="match status" value="1"/>
</dbReference>
<evidence type="ECO:0000256" key="14">
    <source>
        <dbReference type="ARBA" id="ARBA00044632"/>
    </source>
</evidence>
<keyword evidence="13 16" id="KW-0326">Glycosidase</keyword>
<feature type="domain" description="Formamidopyrimidine-DNA glycosylase catalytic" evidence="18">
    <location>
        <begin position="2"/>
        <end position="116"/>
    </location>
</feature>
<comment type="function">
    <text evidence="16">Involved in base excision repair of DNA damaged by oxidation or by mutagenic agents. Acts as DNA glycosylase that recognizes and removes damaged bases. Has a preference for oxidized purines, such as 7,8-dihydro-8-oxoguanine (8-oxoG). Has AP (apurinic/apyrimidinic) lyase activity and introduces nicks in the DNA strand. Cleaves the DNA backbone by beta-delta elimination to generate a single-strand break at the site of the removed base with both 3'- and 5'-phosphates.</text>
</comment>
<dbReference type="InterPro" id="IPR000214">
    <property type="entry name" value="Znf_DNA_glyclase/AP_lyase"/>
</dbReference>
<protein>
    <recommendedName>
        <fullName evidence="16">Formamidopyrimidine-DNA glycosylase</fullName>
        <shortName evidence="16">Fapy-DNA glycosylase</shortName>
        <ecNumber evidence="16">3.2.2.23</ecNumber>
    </recommendedName>
    <alternativeName>
        <fullName evidence="16">DNA-(apurinic or apyrimidinic site) lyase MutM</fullName>
        <shortName evidence="16">AP lyase MutM</shortName>
        <ecNumber evidence="16">4.2.99.18</ecNumber>
    </alternativeName>
</protein>
<keyword evidence="9 16" id="KW-0238">DNA-binding</keyword>
<keyword evidence="11 16" id="KW-0456">Lyase</keyword>
<reference evidence="20" key="1">
    <citation type="submission" date="2019-08" db="EMBL/GenBank/DDBJ databases">
        <authorList>
            <person name="Ishikawa M."/>
            <person name="Suzuki T."/>
            <person name="Matsutani M."/>
        </authorList>
    </citation>
    <scope>NUCLEOTIDE SEQUENCE</scope>
    <source>
        <strain evidence="20">7C1</strain>
        <strain evidence="19">8C4</strain>
    </source>
</reference>
<dbReference type="Proteomes" id="UP000886607">
    <property type="component" value="Unassembled WGS sequence"/>
</dbReference>
<dbReference type="GO" id="GO:0003684">
    <property type="term" value="F:damaged DNA binding"/>
    <property type="evidence" value="ECO:0007669"/>
    <property type="project" value="InterPro"/>
</dbReference>
<comment type="cofactor">
    <cofactor evidence="16">
        <name>Zn(2+)</name>
        <dbReference type="ChEBI" id="CHEBI:29105"/>
    </cofactor>
    <text evidence="16">Binds 1 zinc ion per subunit.</text>
</comment>
<feature type="active site" description="Proton donor; for beta-elimination activity" evidence="16">
    <location>
        <position position="59"/>
    </location>
</feature>
<organism evidence="20 21">
    <name type="scientific">Tetragenococcus koreensis</name>
    <dbReference type="NCBI Taxonomy" id="290335"/>
    <lineage>
        <taxon>Bacteria</taxon>
        <taxon>Bacillati</taxon>
        <taxon>Bacillota</taxon>
        <taxon>Bacilli</taxon>
        <taxon>Lactobacillales</taxon>
        <taxon>Enterococcaceae</taxon>
        <taxon>Tetragenococcus</taxon>
    </lineage>
</organism>
<keyword evidence="5 16" id="KW-0227">DNA damage</keyword>
<dbReference type="InterPro" id="IPR012319">
    <property type="entry name" value="FPG_cat"/>
</dbReference>
<evidence type="ECO:0000256" key="10">
    <source>
        <dbReference type="ARBA" id="ARBA00023204"/>
    </source>
</evidence>
<dbReference type="SMART" id="SM00898">
    <property type="entry name" value="Fapy_DNA_glyco"/>
    <property type="match status" value="1"/>
</dbReference>
<evidence type="ECO:0000256" key="15">
    <source>
        <dbReference type="ARBA" id="ARBA00060177"/>
    </source>
</evidence>
<evidence type="ECO:0000256" key="6">
    <source>
        <dbReference type="ARBA" id="ARBA00022771"/>
    </source>
</evidence>
<evidence type="ECO:0000259" key="18">
    <source>
        <dbReference type="PROSITE" id="PS51068"/>
    </source>
</evidence>
<keyword evidence="6 16" id="KW-0863">Zinc-finger</keyword>
<dbReference type="SUPFAM" id="SSF81624">
    <property type="entry name" value="N-terminal domain of MutM-like DNA repair proteins"/>
    <property type="match status" value="1"/>
</dbReference>
<evidence type="ECO:0000256" key="13">
    <source>
        <dbReference type="ARBA" id="ARBA00023295"/>
    </source>
</evidence>
<comment type="caution">
    <text evidence="20">The sequence shown here is derived from an EMBL/GenBank/DDBJ whole genome shotgun (WGS) entry which is preliminary data.</text>
</comment>
<dbReference type="NCBIfam" id="NF002211">
    <property type="entry name" value="PRK01103.1"/>
    <property type="match status" value="1"/>
</dbReference>
<feature type="binding site" evidence="16">
    <location>
        <position position="113"/>
    </location>
    <ligand>
        <name>DNA</name>
        <dbReference type="ChEBI" id="CHEBI:16991"/>
    </ligand>
</feature>
<evidence type="ECO:0000256" key="4">
    <source>
        <dbReference type="ARBA" id="ARBA00022723"/>
    </source>
</evidence>
<dbReference type="InterPro" id="IPR015886">
    <property type="entry name" value="H2TH_FPG"/>
</dbReference>
<dbReference type="NCBIfam" id="TIGR00577">
    <property type="entry name" value="fpg"/>
    <property type="match status" value="1"/>
</dbReference>
<dbReference type="EMBL" id="BKBO01000011">
    <property type="protein sequence ID" value="GEQ49085.1"/>
    <property type="molecule type" value="Genomic_DNA"/>
</dbReference>
<dbReference type="SMART" id="SM01232">
    <property type="entry name" value="H2TH"/>
    <property type="match status" value="1"/>
</dbReference>
<evidence type="ECO:0000256" key="12">
    <source>
        <dbReference type="ARBA" id="ARBA00023268"/>
    </source>
</evidence>
<dbReference type="InterPro" id="IPR020629">
    <property type="entry name" value="FPG_Glyclase"/>
</dbReference>
<reference evidence="20" key="2">
    <citation type="journal article" date="2020" name="Int. Dairy J.">
        <title>Lactic acid bacterial diversity in Brie cheese focusing on salt concentration and pH of isolation medium and characterisation of halophilic and alkaliphilic lactic acid bacterial isolates.</title>
        <authorList>
            <person name="Unno R."/>
            <person name="Matsutani M."/>
            <person name="Suzuki T."/>
            <person name="Kodama K."/>
            <person name="Matsushita H."/>
            <person name="Yamasato K."/>
            <person name="Koizumi Y."/>
            <person name="Ishikawa M."/>
        </authorList>
    </citation>
    <scope>NUCLEOTIDE SEQUENCE</scope>
    <source>
        <strain evidence="20">7C1</strain>
        <strain evidence="19">8C4</strain>
    </source>
</reference>
<dbReference type="HAMAP" id="MF_00103">
    <property type="entry name" value="Fapy_DNA_glycosyl"/>
    <property type="match status" value="1"/>
</dbReference>
<dbReference type="EC" id="3.2.2.23" evidence="16"/>
<evidence type="ECO:0000313" key="20">
    <source>
        <dbReference type="EMBL" id="GEQ54133.1"/>
    </source>
</evidence>
<dbReference type="RefSeq" id="WP_202583754.1">
    <property type="nucleotide sequence ID" value="NZ_BKBO01000011.1"/>
</dbReference>
<dbReference type="GO" id="GO:0006284">
    <property type="term" value="P:base-excision repair"/>
    <property type="evidence" value="ECO:0007669"/>
    <property type="project" value="InterPro"/>
</dbReference>
<evidence type="ECO:0000313" key="22">
    <source>
        <dbReference type="Proteomes" id="UP000886607"/>
    </source>
</evidence>
<dbReference type="PROSITE" id="PS51066">
    <property type="entry name" value="ZF_FPG_2"/>
    <property type="match status" value="1"/>
</dbReference>
<dbReference type="InterPro" id="IPR015887">
    <property type="entry name" value="DNA_glyclase_Znf_dom_DNA_BS"/>
</dbReference>
<dbReference type="InterPro" id="IPR010979">
    <property type="entry name" value="Ribosomal_uS13-like_H2TH"/>
</dbReference>
<comment type="catalytic activity">
    <reaction evidence="14 16">
        <text>2'-deoxyribonucleotide-(2'-deoxyribose 5'-phosphate)-2'-deoxyribonucleotide-DNA = a 3'-end 2'-deoxyribonucleotide-(2,3-dehydro-2,3-deoxyribose 5'-phosphate)-DNA + a 5'-end 5'-phospho-2'-deoxyribonucleoside-DNA + H(+)</text>
        <dbReference type="Rhea" id="RHEA:66592"/>
        <dbReference type="Rhea" id="RHEA-COMP:13180"/>
        <dbReference type="Rhea" id="RHEA-COMP:16897"/>
        <dbReference type="Rhea" id="RHEA-COMP:17067"/>
        <dbReference type="ChEBI" id="CHEBI:15378"/>
        <dbReference type="ChEBI" id="CHEBI:136412"/>
        <dbReference type="ChEBI" id="CHEBI:157695"/>
        <dbReference type="ChEBI" id="CHEBI:167181"/>
        <dbReference type="EC" id="4.2.99.18"/>
    </reaction>
</comment>
<evidence type="ECO:0000256" key="11">
    <source>
        <dbReference type="ARBA" id="ARBA00023239"/>
    </source>
</evidence>
<keyword evidence="22" id="KW-1185">Reference proteome</keyword>
<dbReference type="PANTHER" id="PTHR22993">
    <property type="entry name" value="FORMAMIDOPYRIMIDINE-DNA GLYCOSYLASE"/>
    <property type="match status" value="1"/>
</dbReference>
<feature type="active site" description="Proton donor" evidence="16">
    <location>
        <position position="3"/>
    </location>
</feature>
<dbReference type="SUPFAM" id="SSF57716">
    <property type="entry name" value="Glucocorticoid receptor-like (DNA-binding domain)"/>
    <property type="match status" value="1"/>
</dbReference>
<dbReference type="Pfam" id="PF01149">
    <property type="entry name" value="Fapy_DNA_glyco"/>
    <property type="match status" value="1"/>
</dbReference>
<feature type="active site" description="Proton donor; for delta-elimination activity" evidence="16">
    <location>
        <position position="265"/>
    </location>
</feature>
<dbReference type="Pfam" id="PF06831">
    <property type="entry name" value="H2TH"/>
    <property type="match status" value="1"/>
</dbReference>
<keyword evidence="12 16" id="KW-0511">Multifunctional enzyme</keyword>
<evidence type="ECO:0000256" key="2">
    <source>
        <dbReference type="ARBA" id="ARBA00009409"/>
    </source>
</evidence>
<comment type="caution">
    <text evidence="16">Lacks conserved residue(s) required for the propagation of feature annotation.</text>
</comment>
<keyword evidence="10 16" id="KW-0234">DNA repair</keyword>
<evidence type="ECO:0000256" key="8">
    <source>
        <dbReference type="ARBA" id="ARBA00022833"/>
    </source>
</evidence>
<comment type="subunit">
    <text evidence="3 16">Monomer.</text>
</comment>
<evidence type="ECO:0000256" key="7">
    <source>
        <dbReference type="ARBA" id="ARBA00022801"/>
    </source>
</evidence>
<evidence type="ECO:0000256" key="16">
    <source>
        <dbReference type="HAMAP-Rule" id="MF_00103"/>
    </source>
</evidence>
<dbReference type="EC" id="4.2.99.18" evidence="16"/>
<dbReference type="GO" id="GO:0008270">
    <property type="term" value="F:zinc ion binding"/>
    <property type="evidence" value="ECO:0007669"/>
    <property type="project" value="UniProtKB-UniRule"/>
</dbReference>
<feature type="domain" description="FPG-type" evidence="17">
    <location>
        <begin position="241"/>
        <end position="275"/>
    </location>
</feature>
<evidence type="ECO:0000313" key="19">
    <source>
        <dbReference type="EMBL" id="GEQ49085.1"/>
    </source>
</evidence>
<dbReference type="PANTHER" id="PTHR22993:SF9">
    <property type="entry name" value="FORMAMIDOPYRIMIDINE-DNA GLYCOSYLASE"/>
    <property type="match status" value="1"/>
</dbReference>
<dbReference type="Proteomes" id="UP000886597">
    <property type="component" value="Unassembled WGS sequence"/>
</dbReference>
<comment type="catalytic activity">
    <reaction evidence="1 16">
        <text>Hydrolysis of DNA containing ring-opened 7-methylguanine residues, releasing 2,6-diamino-4-hydroxy-5-(N-methyl)formamidopyrimidine.</text>
        <dbReference type="EC" id="3.2.2.23"/>
    </reaction>
</comment>
<evidence type="ECO:0000259" key="17">
    <source>
        <dbReference type="PROSITE" id="PS51066"/>
    </source>
</evidence>
<dbReference type="InterPro" id="IPR010663">
    <property type="entry name" value="Znf_FPG/IleRS"/>
</dbReference>
<dbReference type="Pfam" id="PF06827">
    <property type="entry name" value="zf-FPG_IleRS"/>
    <property type="match status" value="1"/>
</dbReference>
<feature type="active site" description="Schiff-base intermediate with DNA" evidence="16">
    <location>
        <position position="2"/>
    </location>
</feature>
<evidence type="ECO:0000256" key="5">
    <source>
        <dbReference type="ARBA" id="ARBA00022763"/>
    </source>
</evidence>
<evidence type="ECO:0000313" key="21">
    <source>
        <dbReference type="Proteomes" id="UP000886597"/>
    </source>
</evidence>
<keyword evidence="4 16" id="KW-0479">Metal-binding</keyword>
<keyword evidence="7 16" id="KW-0378">Hydrolase</keyword>
<dbReference type="PROSITE" id="PS01242">
    <property type="entry name" value="ZF_FPG_1"/>
    <property type="match status" value="1"/>
</dbReference>
<evidence type="ECO:0000256" key="9">
    <source>
        <dbReference type="ARBA" id="ARBA00023125"/>
    </source>
</evidence>
<evidence type="ECO:0000256" key="1">
    <source>
        <dbReference type="ARBA" id="ARBA00001668"/>
    </source>
</evidence>
<dbReference type="InterPro" id="IPR035937">
    <property type="entry name" value="FPG_N"/>
</dbReference>
<dbReference type="GO" id="GO:0034039">
    <property type="term" value="F:8-oxo-7,8-dihydroguanine DNA N-glycosylase activity"/>
    <property type="evidence" value="ECO:0007669"/>
    <property type="project" value="TreeGrafter"/>
</dbReference>
<dbReference type="EMBL" id="BKBQ01000012">
    <property type="protein sequence ID" value="GEQ54133.1"/>
    <property type="molecule type" value="Genomic_DNA"/>
</dbReference>
<dbReference type="PROSITE" id="PS51068">
    <property type="entry name" value="FPG_CAT"/>
    <property type="match status" value="1"/>
</dbReference>
<dbReference type="Gene3D" id="1.10.8.50">
    <property type="match status" value="1"/>
</dbReference>
<accession>A0AAN4UB89</accession>
<dbReference type="GO" id="GO:0003690">
    <property type="term" value="F:double-stranded DNA binding"/>
    <property type="evidence" value="ECO:0007669"/>
    <property type="project" value="UniProtKB-ARBA"/>
</dbReference>
<feature type="binding site" evidence="16">
    <location>
        <position position="94"/>
    </location>
    <ligand>
        <name>DNA</name>
        <dbReference type="ChEBI" id="CHEBI:16991"/>
    </ligand>
</feature>
<dbReference type="SUPFAM" id="SSF46946">
    <property type="entry name" value="S13-like H2TH domain"/>
    <property type="match status" value="1"/>
</dbReference>
<dbReference type="FunFam" id="1.10.8.50:FF:000003">
    <property type="entry name" value="Formamidopyrimidine-DNA glycosylase"/>
    <property type="match status" value="1"/>
</dbReference>
<evidence type="ECO:0000256" key="3">
    <source>
        <dbReference type="ARBA" id="ARBA00011245"/>
    </source>
</evidence>
<dbReference type="CDD" id="cd08966">
    <property type="entry name" value="EcFpg-like_N"/>
    <property type="match status" value="1"/>
</dbReference>
<comment type="similarity">
    <text evidence="2 16">Belongs to the FPG family.</text>
</comment>
<gene>
    <name evidence="20" type="primary">nei</name>
    <name evidence="16" type="synonym">fpg</name>
    <name evidence="16" type="synonym">mutM</name>
    <name evidence="19" type="ORF">TK11N_09370</name>
    <name evidence="20" type="ORF">TK2N_09770</name>
</gene>
<sequence>MPELPEVETVRKGLVRLVQDKTIAEVVVRWPRIIEFPTVDEFCQELVGQRIETITRRGKFLLFKLTDFDLISHLRMEGKYDYFSEKNNPQPDKHTHVIFKFSDGSQLHYNDVRKFGRMTLVAKGQGMLYKGIQKLGPEPIIEEFLLGDFVEKLQSSSSLIKPLLLNQKVVAGLGNIYTDEALWLAKIHPQQPARTLNKTEIKRLHQAIIEVLTKAVKVGGTTIRTYKNALGEAGSFQMELNVYAKTAEPCPRCKTPIVKIKVAQRGTHFCPHCQKLKRRKQS</sequence>
<name>A0AAN4UB89_9ENTE</name>
<dbReference type="FunFam" id="3.20.190.10:FF:000001">
    <property type="entry name" value="Formamidopyrimidine-DNA glycosylase"/>
    <property type="match status" value="1"/>
</dbReference>
<comment type="function">
    <text evidence="15">Involved in base excision repair of DNA damaged by oxidation or by mutagenic agents. Acts as a DNA glycosylase that recognizes and removes damaged bases. Has a preference for oxidized purines, such as 7,8-dihydro-8-oxoguanine (8-oxoG). Has AP (apurinic/apyrimidinic) lyase activity and introduces nicks in the DNA strand. Cleaves the DNA backbone by beta-delta elimination to generate a single-strand break at the site of the removed base with both 3'- and 5'-phosphates.</text>
</comment>